<evidence type="ECO:0000313" key="2">
    <source>
        <dbReference type="EMBL" id="MBB3836753.1"/>
    </source>
</evidence>
<accession>A0A7W5ZH57</accession>
<evidence type="ECO:0000313" key="3">
    <source>
        <dbReference type="Proteomes" id="UP000541352"/>
    </source>
</evidence>
<keyword evidence="1" id="KW-1133">Transmembrane helix</keyword>
<keyword evidence="1" id="KW-0812">Transmembrane</keyword>
<dbReference type="EMBL" id="JACIBY010000001">
    <property type="protein sequence ID" value="MBB3836753.1"/>
    <property type="molecule type" value="Genomic_DNA"/>
</dbReference>
<protein>
    <submittedName>
        <fullName evidence="2">Uncharacterized protein</fullName>
    </submittedName>
</protein>
<proteinExistence type="predicted"/>
<keyword evidence="1" id="KW-0472">Membrane</keyword>
<keyword evidence="3" id="KW-1185">Reference proteome</keyword>
<evidence type="ECO:0000256" key="1">
    <source>
        <dbReference type="SAM" id="Phobius"/>
    </source>
</evidence>
<gene>
    <name evidence="2" type="ORF">FHS57_000735</name>
</gene>
<reference evidence="2 3" key="1">
    <citation type="submission" date="2020-08" db="EMBL/GenBank/DDBJ databases">
        <title>Genomic Encyclopedia of Type Strains, Phase IV (KMG-IV): sequencing the most valuable type-strain genomes for metagenomic binning, comparative biology and taxonomic classification.</title>
        <authorList>
            <person name="Goeker M."/>
        </authorList>
    </citation>
    <scope>NUCLEOTIDE SEQUENCE [LARGE SCALE GENOMIC DNA]</scope>
    <source>
        <strain evidence="2 3">DSM 17976</strain>
    </source>
</reference>
<sequence>MSNTRSQQSRNQHQTVYNPIYEKLESDGLVGKIAYCFYKESKRAFIREYIAKNNGKHPSPAEVKKFVSLQESQHIDHFKRDAVEMVNDFFNALIEEHKKDLKIQILKEVHVPSFWSGIWQNIVASFLWTILIALLLPFIIRAAKIDLVEILRGGSKPNTHFENTVKTDSTNLNK</sequence>
<dbReference type="AlphaFoldDB" id="A0A7W5ZH57"/>
<dbReference type="RefSeq" id="WP_183971523.1">
    <property type="nucleotide sequence ID" value="NZ_JACIBY010000001.1"/>
</dbReference>
<dbReference type="Proteomes" id="UP000541352">
    <property type="component" value="Unassembled WGS sequence"/>
</dbReference>
<name>A0A7W5ZH57_9BACT</name>
<organism evidence="2 3">
    <name type="scientific">Runella defluvii</name>
    <dbReference type="NCBI Taxonomy" id="370973"/>
    <lineage>
        <taxon>Bacteria</taxon>
        <taxon>Pseudomonadati</taxon>
        <taxon>Bacteroidota</taxon>
        <taxon>Cytophagia</taxon>
        <taxon>Cytophagales</taxon>
        <taxon>Spirosomataceae</taxon>
        <taxon>Runella</taxon>
    </lineage>
</organism>
<feature type="transmembrane region" description="Helical" evidence="1">
    <location>
        <begin position="118"/>
        <end position="140"/>
    </location>
</feature>
<comment type="caution">
    <text evidence="2">The sequence shown here is derived from an EMBL/GenBank/DDBJ whole genome shotgun (WGS) entry which is preliminary data.</text>
</comment>